<dbReference type="AlphaFoldDB" id="D9SEL8"/>
<evidence type="ECO:0000313" key="4">
    <source>
        <dbReference type="Proteomes" id="UP000001235"/>
    </source>
</evidence>
<dbReference type="Pfam" id="PF06527">
    <property type="entry name" value="TniQ"/>
    <property type="match status" value="1"/>
</dbReference>
<evidence type="ECO:0000313" key="3">
    <source>
        <dbReference type="EMBL" id="ADL56913.1"/>
    </source>
</evidence>
<dbReference type="HOGENOM" id="CLU_033785_1_0_4"/>
<dbReference type="eggNOG" id="COG2963">
    <property type="taxonomic scope" value="Bacteria"/>
</dbReference>
<dbReference type="EMBL" id="CP002159">
    <property type="protein sequence ID" value="ADL56913.1"/>
    <property type="molecule type" value="Genomic_DNA"/>
</dbReference>
<accession>D9SEL8</accession>
<evidence type="ECO:0000259" key="2">
    <source>
        <dbReference type="Pfam" id="PF15978"/>
    </source>
</evidence>
<name>D9SEL8_GALCS</name>
<dbReference type="Proteomes" id="UP000001235">
    <property type="component" value="Chromosome"/>
</dbReference>
<dbReference type="Pfam" id="PF15978">
    <property type="entry name" value="TnsD"/>
    <property type="match status" value="1"/>
</dbReference>
<dbReference type="STRING" id="395494.Galf_2921"/>
<keyword evidence="4" id="KW-1185">Reference proteome</keyword>
<reference evidence="3 4" key="1">
    <citation type="submission" date="2010-08" db="EMBL/GenBank/DDBJ databases">
        <title>Complete sequence of Gallionella capsiferriformans ES-2.</title>
        <authorList>
            <consortium name="US DOE Joint Genome Institute"/>
            <person name="Lucas S."/>
            <person name="Copeland A."/>
            <person name="Lapidus A."/>
            <person name="Cheng J.-F."/>
            <person name="Bruce D."/>
            <person name="Goodwin L."/>
            <person name="Pitluck S."/>
            <person name="Chertkov O."/>
            <person name="Davenport K.W."/>
            <person name="Detter J.C."/>
            <person name="Han C."/>
            <person name="Tapia R."/>
            <person name="Land M."/>
            <person name="Hauser L."/>
            <person name="Chang Y.-J."/>
            <person name="Jeffries C."/>
            <person name="Kyrpides N."/>
            <person name="Ivanova N."/>
            <person name="Mikhailova N."/>
            <person name="Shelobolina E.S."/>
            <person name="Picardal F."/>
            <person name="Roden E."/>
            <person name="Emerson D."/>
            <person name="Woyke T."/>
        </authorList>
    </citation>
    <scope>NUCLEOTIDE SEQUENCE [LARGE SCALE GENOMIC DNA]</scope>
    <source>
        <strain evidence="3 4">ES-2</strain>
    </source>
</reference>
<feature type="domain" description="TniQ" evidence="1">
    <location>
        <begin position="17"/>
        <end position="167"/>
    </location>
</feature>
<organism evidence="3 4">
    <name type="scientific">Gallionella capsiferriformans (strain ES-2)</name>
    <name type="common">Gallionella ferruginea capsiferriformans (strain ES-2)</name>
    <dbReference type="NCBI Taxonomy" id="395494"/>
    <lineage>
        <taxon>Bacteria</taxon>
        <taxon>Pseudomonadati</taxon>
        <taxon>Pseudomonadota</taxon>
        <taxon>Betaproteobacteria</taxon>
        <taxon>Nitrosomonadales</taxon>
        <taxon>Gallionellaceae</taxon>
        <taxon>Gallionella</taxon>
    </lineage>
</organism>
<proteinExistence type="predicted"/>
<protein>
    <submittedName>
        <fullName evidence="3">Transposition protein, TnsD-related protein</fullName>
    </submittedName>
</protein>
<dbReference type="InterPro" id="IPR009492">
    <property type="entry name" value="TniQ"/>
</dbReference>
<dbReference type="InterPro" id="IPR032750">
    <property type="entry name" value="TnsD_C"/>
</dbReference>
<dbReference type="KEGG" id="gca:Galf_2921"/>
<feature type="domain" description="Transposon Tn7 transposition protein TnsD C-terminal" evidence="2">
    <location>
        <begin position="211"/>
        <end position="571"/>
    </location>
</feature>
<gene>
    <name evidence="3" type="ordered locus">Galf_2921</name>
</gene>
<evidence type="ECO:0000259" key="1">
    <source>
        <dbReference type="Pfam" id="PF06527"/>
    </source>
</evidence>
<dbReference type="RefSeq" id="WP_013294815.1">
    <property type="nucleotide sequence ID" value="NC_014394.1"/>
</dbReference>
<sequence length="590" mass="66251">MNSPGQLFESSPLLNWLPDETFFSWVSRNHRLWGHDADWRTSQLLFGSRQAGIHHDLPNGLGIFSERTANQLGTAEAIARERTLLRYYGRFLSPGDEQEAVLALSGNSVAHLKFRLGLLTSRFRAHHPLKACTACMAMDVQEHGWAYWHLQHQYPGVWWCNTHGIPLRESLLKSTGVDRFLWHLPCLDSLRELPSEISHPTEAMLTSLSSLAKTAIELVAGTRPCELEPDYLYRAYRAELTQRGWVTEGGSLRLSIIAANFLEYARQTRLIPELGAFPATIQESMAQIGRLLRPMRSGAHPLRHILIIDWLFGDADSLLRLYRALPRDLAPAADDTKSENACMNEGDKFAELSVKLIQLMKTEGKSARATAQQLGVDTATVMVWAAKCGIKVSRRPKILKEEIRALLIASLRGGMDKAEAAKTYGISIVTVTQVLRSEIGLHEAWKQCRQGHEREKARKGWRVLMAEHGNIGIKLLRSLNPAVYAWLYRNDRPWLQQNLPIRGVSNPSVGGARIDWDQRDIALSGAVEAAALAISSTNGRSAIQLWQLYQQVPELKAKLSVLDRLPLTQRVIERALNRRSAKSQADDLLT</sequence>
<dbReference type="OrthoDB" id="470139at2"/>